<comment type="caution">
    <text evidence="1">The sequence shown here is derived from an EMBL/GenBank/DDBJ whole genome shotgun (WGS) entry which is preliminary data.</text>
</comment>
<dbReference type="Proteomes" id="UP001374584">
    <property type="component" value="Unassembled WGS sequence"/>
</dbReference>
<reference evidence="1 2" key="1">
    <citation type="submission" date="2024-01" db="EMBL/GenBank/DDBJ databases">
        <title>The genomes of 5 underutilized Papilionoideae crops provide insights into root nodulation and disease resistanc.</title>
        <authorList>
            <person name="Jiang F."/>
        </authorList>
    </citation>
    <scope>NUCLEOTIDE SEQUENCE [LARGE SCALE GENOMIC DNA]</scope>
    <source>
        <strain evidence="1">JINMINGXINNONG_FW02</strain>
        <tissue evidence="1">Leaves</tissue>
    </source>
</reference>
<evidence type="ECO:0000313" key="2">
    <source>
        <dbReference type="Proteomes" id="UP001374584"/>
    </source>
</evidence>
<accession>A0AAN9RB54</accession>
<dbReference type="EMBL" id="JAYMYR010000004">
    <property type="protein sequence ID" value="KAK7369140.1"/>
    <property type="molecule type" value="Genomic_DNA"/>
</dbReference>
<organism evidence="1 2">
    <name type="scientific">Phaseolus coccineus</name>
    <name type="common">Scarlet runner bean</name>
    <name type="synonym">Phaseolus multiflorus</name>
    <dbReference type="NCBI Taxonomy" id="3886"/>
    <lineage>
        <taxon>Eukaryota</taxon>
        <taxon>Viridiplantae</taxon>
        <taxon>Streptophyta</taxon>
        <taxon>Embryophyta</taxon>
        <taxon>Tracheophyta</taxon>
        <taxon>Spermatophyta</taxon>
        <taxon>Magnoliopsida</taxon>
        <taxon>eudicotyledons</taxon>
        <taxon>Gunneridae</taxon>
        <taxon>Pentapetalae</taxon>
        <taxon>rosids</taxon>
        <taxon>fabids</taxon>
        <taxon>Fabales</taxon>
        <taxon>Fabaceae</taxon>
        <taxon>Papilionoideae</taxon>
        <taxon>50 kb inversion clade</taxon>
        <taxon>NPAAA clade</taxon>
        <taxon>indigoferoid/millettioid clade</taxon>
        <taxon>Phaseoleae</taxon>
        <taxon>Phaseolus</taxon>
    </lineage>
</organism>
<protein>
    <submittedName>
        <fullName evidence="1">Uncharacterized protein</fullName>
    </submittedName>
</protein>
<dbReference type="AlphaFoldDB" id="A0AAN9RB54"/>
<keyword evidence="2" id="KW-1185">Reference proteome</keyword>
<proteinExistence type="predicted"/>
<name>A0AAN9RB54_PHACN</name>
<evidence type="ECO:0000313" key="1">
    <source>
        <dbReference type="EMBL" id="KAK7369140.1"/>
    </source>
</evidence>
<gene>
    <name evidence="1" type="ORF">VNO80_11174</name>
</gene>
<sequence length="86" mass="10254">MYKGAWDNTCSHFELNGKSISIGLSIYIIYEREKYRFFMSIEKLKFKLLSNLLSYTTYAAVSEDLLESNFWDLSAVKAYRNLHFRY</sequence>